<dbReference type="Proteomes" id="UP000008555">
    <property type="component" value="Chromosome"/>
</dbReference>
<dbReference type="EMBL" id="CP000733">
    <property type="protein sequence ID" value="ABS77762.1"/>
    <property type="molecule type" value="Genomic_DNA"/>
</dbReference>
<sequence>MKISVQSIEKERDHYYKITFAITEDTSKDRGKEIQQFLLYQRLIPIENALIEPPNQIDCRLYNYNYEVGISRPKAVSDLEKWKKNLNTKLNFFFLKKSIIRNSINDEMKASPKQLSSIRSKQSMFKRRFTDFRPRDSKGRLKKLPQKLKLQIRKLAHEETDKEMSNYNYNRPFP</sequence>
<dbReference type="AlphaFoldDB" id="A9KBC7"/>
<gene>
    <name evidence="1" type="ordered locus">CBUD_0141</name>
</gene>
<evidence type="ECO:0000313" key="1">
    <source>
        <dbReference type="EMBL" id="ABS77762.1"/>
    </source>
</evidence>
<name>A9KBC7_COXBN</name>
<reference evidence="1 2" key="1">
    <citation type="journal article" date="2009" name="Infect. Immun.">
        <title>Comparative genomics reveal extensive transposon-mediated genomic plasticity and diversity among potential effector proteins within the genus Coxiella.</title>
        <authorList>
            <person name="Beare P.A."/>
            <person name="Unsworth N."/>
            <person name="Andoh M."/>
            <person name="Voth D.E."/>
            <person name="Omsland A."/>
            <person name="Gilk S.D."/>
            <person name="Williams K.P."/>
            <person name="Sobral B.W."/>
            <person name="Kupko J.J.III."/>
            <person name="Porcella S.F."/>
            <person name="Samuel J.E."/>
            <person name="Heinzen R.A."/>
        </authorList>
    </citation>
    <scope>NUCLEOTIDE SEQUENCE [LARGE SCALE GENOMIC DNA]</scope>
    <source>
        <strain evidence="1 2">Dugway 5J108-111</strain>
    </source>
</reference>
<proteinExistence type="predicted"/>
<protein>
    <submittedName>
        <fullName evidence="1">Hypothetical cytosolic protein</fullName>
    </submittedName>
</protein>
<organism evidence="1 2">
    <name type="scientific">Coxiella burnetii (strain Dugway 5J108-111)</name>
    <dbReference type="NCBI Taxonomy" id="434922"/>
    <lineage>
        <taxon>Bacteria</taxon>
        <taxon>Pseudomonadati</taxon>
        <taxon>Pseudomonadota</taxon>
        <taxon>Gammaproteobacteria</taxon>
        <taxon>Legionellales</taxon>
        <taxon>Coxiellaceae</taxon>
        <taxon>Coxiella</taxon>
    </lineage>
</organism>
<evidence type="ECO:0000313" key="2">
    <source>
        <dbReference type="Proteomes" id="UP000008555"/>
    </source>
</evidence>
<dbReference type="HOGENOM" id="CLU_1764964_0_0_6"/>
<dbReference type="KEGG" id="cbd:CBUD_0141"/>
<accession>A9KBC7</accession>